<sequence>MSGISNPIVTLGLPPEHEYSCSRAGCRDEASWAIQWRNPKIHAEDRRKIWLACEPHRDTLRDFLASRDFPLSVVPVSELEN</sequence>
<evidence type="ECO:0000313" key="2">
    <source>
        <dbReference type="Proteomes" id="UP001645859"/>
    </source>
</evidence>
<dbReference type="RefSeq" id="WP_202344582.1">
    <property type="nucleotide sequence ID" value="NZ_BAAAPI010000015.1"/>
</dbReference>
<dbReference type="EMBL" id="QYAC01000004">
    <property type="protein sequence ID" value="MBL3679301.1"/>
    <property type="molecule type" value="Genomic_DNA"/>
</dbReference>
<evidence type="ECO:0000313" key="1">
    <source>
        <dbReference type="EMBL" id="MBL3679301.1"/>
    </source>
</evidence>
<comment type="caution">
    <text evidence="1">The sequence shown here is derived from an EMBL/GenBank/DDBJ whole genome shotgun (WGS) entry which is preliminary data.</text>
</comment>
<protein>
    <recommendedName>
        <fullName evidence="3">Acetone carboxylase</fullName>
    </recommendedName>
</protein>
<keyword evidence="2" id="KW-1185">Reference proteome</keyword>
<proteinExistence type="predicted"/>
<reference evidence="1 2" key="1">
    <citation type="submission" date="2018-09" db="EMBL/GenBank/DDBJ databases">
        <title>Comparative genomics of Leucobacter spp.</title>
        <authorList>
            <person name="Reis A.C."/>
            <person name="Kolvenbach B.A."/>
            <person name="Corvini P.F.X."/>
            <person name="Nunes O.C."/>
        </authorList>
    </citation>
    <scope>NUCLEOTIDE SEQUENCE [LARGE SCALE GENOMIC DNA]</scope>
    <source>
        <strain evidence="1 2">TAN 31504</strain>
    </source>
</reference>
<accession>A0ABS1SFH7</accession>
<dbReference type="Proteomes" id="UP001645859">
    <property type="component" value="Unassembled WGS sequence"/>
</dbReference>
<evidence type="ECO:0008006" key="3">
    <source>
        <dbReference type="Google" id="ProtNLM"/>
    </source>
</evidence>
<gene>
    <name evidence="1" type="ORF">D3230_08310</name>
</gene>
<name>A0ABS1SFH7_9MICO</name>
<organism evidence="1 2">
    <name type="scientific">Leucobacter chromiireducens subsp. solipictus</name>
    <dbReference type="NCBI Taxonomy" id="398235"/>
    <lineage>
        <taxon>Bacteria</taxon>
        <taxon>Bacillati</taxon>
        <taxon>Actinomycetota</taxon>
        <taxon>Actinomycetes</taxon>
        <taxon>Micrococcales</taxon>
        <taxon>Microbacteriaceae</taxon>
        <taxon>Leucobacter</taxon>
    </lineage>
</organism>